<dbReference type="InterPro" id="IPR058982">
    <property type="entry name" value="Beta-barrel_AprE"/>
</dbReference>
<evidence type="ECO:0000259" key="2">
    <source>
        <dbReference type="Pfam" id="PF26002"/>
    </source>
</evidence>
<name>A0A2S9QJN0_9HYPH</name>
<dbReference type="PRINTS" id="PR01490">
    <property type="entry name" value="RTXTOXIND"/>
</dbReference>
<evidence type="ECO:0000256" key="1">
    <source>
        <dbReference type="SAM" id="Coils"/>
    </source>
</evidence>
<dbReference type="SUPFAM" id="SSF111369">
    <property type="entry name" value="HlyD-like secretion proteins"/>
    <property type="match status" value="1"/>
</dbReference>
<comment type="caution">
    <text evidence="3">The sequence shown here is derived from an EMBL/GenBank/DDBJ whole genome shotgun (WGS) entry which is preliminary data.</text>
</comment>
<dbReference type="InterPro" id="IPR050739">
    <property type="entry name" value="MFP"/>
</dbReference>
<dbReference type="PANTHER" id="PTHR30386">
    <property type="entry name" value="MEMBRANE FUSION SUBUNIT OF EMRAB-TOLC MULTIDRUG EFFLUX PUMP"/>
    <property type="match status" value="1"/>
</dbReference>
<feature type="domain" description="AprE-like beta-barrel" evidence="2">
    <location>
        <begin position="277"/>
        <end position="369"/>
    </location>
</feature>
<keyword evidence="1" id="KW-0175">Coiled coil</keyword>
<keyword evidence="4" id="KW-1185">Reference proteome</keyword>
<protein>
    <recommendedName>
        <fullName evidence="2">AprE-like beta-barrel domain-containing protein</fullName>
    </recommendedName>
</protein>
<dbReference type="Pfam" id="PF26002">
    <property type="entry name" value="Beta-barrel_AprE"/>
    <property type="match status" value="1"/>
</dbReference>
<accession>A0A2S9QJN0</accession>
<sequence length="398" mass="44406">MRGAAIMAIILIGLFCLFIVFGSYTRRVRVQGVVLPTEGVTRIIAPVQGWISNQKVKEGDSIRQGDVLYTITLERTTSLGSTEGAVVDLLRRQHMTLKADLRRQDAIDRSRRESLQAQQAVLTREAEQISNQIAIAQQNTDTFKEMTAQRKDYLSRGISTLNNFQALLQSYMNQQTQLEQLKRERVQIDAKLADIRDQLSSFDLHAAAERSKLQQQVIGVERQIAEDEAQREIVVTAPRSGKATSIITQLGQTVAAGTPLLSILPEGMPSEAQLLAPTSAIGFVQKGNRVLLRYAAFPYQKFCQFPGTISLISRVTLRPEEVSQFFSGGSEKYQGQSFYRVTVRPDQDYVLAYGKREPLQIGMQLEADLLADSRPLYQWALEPLYGLRGSFISTGTGS</sequence>
<proteinExistence type="predicted"/>
<dbReference type="PANTHER" id="PTHR30386:SF28">
    <property type="entry name" value="EXPORTED PROTEIN"/>
    <property type="match status" value="1"/>
</dbReference>
<dbReference type="Gene3D" id="2.40.50.100">
    <property type="match status" value="1"/>
</dbReference>
<feature type="coiled-coil region" evidence="1">
    <location>
        <begin position="112"/>
        <end position="230"/>
    </location>
</feature>
<evidence type="ECO:0000313" key="3">
    <source>
        <dbReference type="EMBL" id="PRH89551.1"/>
    </source>
</evidence>
<dbReference type="Proteomes" id="UP000237682">
    <property type="component" value="Unassembled WGS sequence"/>
</dbReference>
<gene>
    <name evidence="3" type="ORF">C5L14_03030</name>
</gene>
<dbReference type="EMBL" id="PUEJ01000001">
    <property type="protein sequence ID" value="PRH89551.1"/>
    <property type="molecule type" value="Genomic_DNA"/>
</dbReference>
<reference evidence="3 4" key="1">
    <citation type="submission" date="2018-02" db="EMBL/GenBank/DDBJ databases">
        <title>Whole genome sequencing of endophytic bacterium.</title>
        <authorList>
            <person name="Eedara R."/>
            <person name="Podile A.R."/>
        </authorList>
    </citation>
    <scope>NUCLEOTIDE SEQUENCE [LARGE SCALE GENOMIC DNA]</scope>
    <source>
        <strain evidence="3 4">RP1T</strain>
    </source>
</reference>
<evidence type="ECO:0000313" key="4">
    <source>
        <dbReference type="Proteomes" id="UP000237682"/>
    </source>
</evidence>
<organism evidence="3 4">
    <name type="scientific">Labrys okinawensis</name>
    <dbReference type="NCBI Taxonomy" id="346911"/>
    <lineage>
        <taxon>Bacteria</taxon>
        <taxon>Pseudomonadati</taxon>
        <taxon>Pseudomonadota</taxon>
        <taxon>Alphaproteobacteria</taxon>
        <taxon>Hyphomicrobiales</taxon>
        <taxon>Xanthobacteraceae</taxon>
        <taxon>Labrys</taxon>
    </lineage>
</organism>
<dbReference type="AlphaFoldDB" id="A0A2S9QJN0"/>